<feature type="domain" description="RING-type" evidence="5">
    <location>
        <begin position="377"/>
        <end position="417"/>
    </location>
</feature>
<evidence type="ECO:0000313" key="7">
    <source>
        <dbReference type="Proteomes" id="UP000660729"/>
    </source>
</evidence>
<keyword evidence="2 4" id="KW-0863">Zinc-finger</keyword>
<sequence>MEIFAPGHPTRFEPEIQSGTASNQHLLHRNPTMSIPSQGNFYHNGGLEPREVLPETTCDICMDPIVDAVTTPCPCNMVFCREHIKEWLDFSGKCPTCRTRFFYRYPPGLRKETPDETYQDITARMYRRLFGGRQRHIRFTPEHDNYLNFCVAWKTDHGYLSDAEQESILPKFVWFDSSVLELVVVRKINRQIFSGMQEGGKLSHELENWLFEAGRSFVWFLKKEHNWMCYYRTPVKDFLQRIVREVLTQMDFAAADDARREDGQEDIPNRVRHHVPAEIAADEADILKAIGHEILGDEQGITSTTEQVTLHRFHITFRTYCTRPSKVLSQQPTKRHIQAYNLLSDHHHHRTMALYTRRDFYNYGGLEPQVVSADSTCHICMELISEPVAIPCPCRGVFCRECITKWLDQSGECPTCRTKFFEAPETFDQYLARAGWRHFGEDASIFNMTRAQSDYISFRREFHSQNPNWQEALRNSPSPTAVFFGSDALLAEMICMLTVLEYGEVRDGRAFQGASATWFDDFGRALLRTIRNLDGSSLPRPGLYLQIFEKVSDEMDSGIREAAREQDPDGFETRKSRLMRAAINATVVASIFSTLAREEVTAGEEGMNTES</sequence>
<comment type="caution">
    <text evidence="6">The sequence shown here is derived from an EMBL/GenBank/DDBJ whole genome shotgun (WGS) entry which is preliminary data.</text>
</comment>
<dbReference type="SMART" id="SM00184">
    <property type="entry name" value="RING"/>
    <property type="match status" value="2"/>
</dbReference>
<evidence type="ECO:0000256" key="4">
    <source>
        <dbReference type="PROSITE-ProRule" id="PRU00175"/>
    </source>
</evidence>
<dbReference type="GO" id="GO:0008270">
    <property type="term" value="F:zinc ion binding"/>
    <property type="evidence" value="ECO:0007669"/>
    <property type="project" value="UniProtKB-KW"/>
</dbReference>
<dbReference type="SUPFAM" id="SSF57850">
    <property type="entry name" value="RING/U-box"/>
    <property type="match status" value="2"/>
</dbReference>
<dbReference type="Pfam" id="PF13639">
    <property type="entry name" value="zf-RING_2"/>
    <property type="match status" value="1"/>
</dbReference>
<dbReference type="AlphaFoldDB" id="A0A8H6VFH5"/>
<keyword evidence="3" id="KW-0862">Zinc</keyword>
<dbReference type="GO" id="GO:0061630">
    <property type="term" value="F:ubiquitin protein ligase activity"/>
    <property type="evidence" value="ECO:0007669"/>
    <property type="project" value="TreeGrafter"/>
</dbReference>
<dbReference type="Pfam" id="PF13923">
    <property type="entry name" value="zf-C3HC4_2"/>
    <property type="match status" value="1"/>
</dbReference>
<evidence type="ECO:0000256" key="3">
    <source>
        <dbReference type="ARBA" id="ARBA00022833"/>
    </source>
</evidence>
<gene>
    <name evidence="6" type="ORF">HII31_08311</name>
</gene>
<protein>
    <submittedName>
        <fullName evidence="6">Peroxisome biogenesis factor 10</fullName>
    </submittedName>
</protein>
<dbReference type="EMBL" id="JABCIY010000173">
    <property type="protein sequence ID" value="KAF7190393.1"/>
    <property type="molecule type" value="Genomic_DNA"/>
</dbReference>
<reference evidence="6" key="1">
    <citation type="submission" date="2020-04" db="EMBL/GenBank/DDBJ databases">
        <title>Draft genome resource of the tomato pathogen Pseudocercospora fuligena.</title>
        <authorList>
            <person name="Zaccaron A."/>
        </authorList>
    </citation>
    <scope>NUCLEOTIDE SEQUENCE</scope>
    <source>
        <strain evidence="6">PF001</strain>
    </source>
</reference>
<dbReference type="InterPro" id="IPR001841">
    <property type="entry name" value="Znf_RING"/>
</dbReference>
<dbReference type="InterPro" id="IPR013083">
    <property type="entry name" value="Znf_RING/FYVE/PHD"/>
</dbReference>
<dbReference type="GO" id="GO:0016567">
    <property type="term" value="P:protein ubiquitination"/>
    <property type="evidence" value="ECO:0007669"/>
    <property type="project" value="TreeGrafter"/>
</dbReference>
<dbReference type="PANTHER" id="PTHR45969">
    <property type="entry name" value="RING ZINC FINGER PROTEIN-RELATED"/>
    <property type="match status" value="1"/>
</dbReference>
<feature type="domain" description="RING-type" evidence="5">
    <location>
        <begin position="58"/>
        <end position="98"/>
    </location>
</feature>
<dbReference type="Proteomes" id="UP000660729">
    <property type="component" value="Unassembled WGS sequence"/>
</dbReference>
<keyword evidence="1" id="KW-0479">Metal-binding</keyword>
<proteinExistence type="predicted"/>
<organism evidence="6 7">
    <name type="scientific">Pseudocercospora fuligena</name>
    <dbReference type="NCBI Taxonomy" id="685502"/>
    <lineage>
        <taxon>Eukaryota</taxon>
        <taxon>Fungi</taxon>
        <taxon>Dikarya</taxon>
        <taxon>Ascomycota</taxon>
        <taxon>Pezizomycotina</taxon>
        <taxon>Dothideomycetes</taxon>
        <taxon>Dothideomycetidae</taxon>
        <taxon>Mycosphaerellales</taxon>
        <taxon>Mycosphaerellaceae</taxon>
        <taxon>Pseudocercospora</taxon>
    </lineage>
</organism>
<dbReference type="Gene3D" id="3.30.40.10">
    <property type="entry name" value="Zinc/RING finger domain, C3HC4 (zinc finger)"/>
    <property type="match status" value="2"/>
</dbReference>
<accession>A0A8H6VFH5</accession>
<evidence type="ECO:0000256" key="1">
    <source>
        <dbReference type="ARBA" id="ARBA00022723"/>
    </source>
</evidence>
<dbReference type="OrthoDB" id="9049620at2759"/>
<dbReference type="PANTHER" id="PTHR45969:SF69">
    <property type="entry name" value="FINGER DOMAIN PROTEIN, PUTATIVE (AFU_ORTHOLOGUE AFUA_3G12190)-RELATED"/>
    <property type="match status" value="1"/>
</dbReference>
<evidence type="ECO:0000259" key="5">
    <source>
        <dbReference type="PROSITE" id="PS50089"/>
    </source>
</evidence>
<evidence type="ECO:0000313" key="6">
    <source>
        <dbReference type="EMBL" id="KAF7190393.1"/>
    </source>
</evidence>
<dbReference type="PROSITE" id="PS50089">
    <property type="entry name" value="ZF_RING_2"/>
    <property type="match status" value="2"/>
</dbReference>
<name>A0A8H6VFH5_9PEZI</name>
<keyword evidence="7" id="KW-1185">Reference proteome</keyword>
<evidence type="ECO:0000256" key="2">
    <source>
        <dbReference type="ARBA" id="ARBA00022771"/>
    </source>
</evidence>